<evidence type="ECO:0000313" key="4">
    <source>
        <dbReference type="Proteomes" id="UP000017840"/>
    </source>
</evidence>
<dbReference type="RefSeq" id="WP_023395322.1">
    <property type="nucleotide sequence ID" value="NZ_ASGZ01000057.1"/>
</dbReference>
<comment type="caution">
    <text evidence="3">The sequence shown here is derived from an EMBL/GenBank/DDBJ whole genome shotgun (WGS) entry which is preliminary data.</text>
</comment>
<gene>
    <name evidence="3" type="ORF">K933_13741</name>
</gene>
<dbReference type="PATRIC" id="fig|1324957.4.peg.2785"/>
<organism evidence="3 4">
    <name type="scientific">Candidatus Halobonum tyrrellensis G22</name>
    <dbReference type="NCBI Taxonomy" id="1324957"/>
    <lineage>
        <taxon>Archaea</taxon>
        <taxon>Methanobacteriati</taxon>
        <taxon>Methanobacteriota</taxon>
        <taxon>Stenosarchaea group</taxon>
        <taxon>Halobacteria</taxon>
        <taxon>Halobacteriales</taxon>
        <taxon>Haloferacaceae</taxon>
        <taxon>Candidatus Halobonum</taxon>
    </lineage>
</organism>
<sequence length="556" mass="59958">MVRALSFVVVVSLVLSATFPAALAASVSANGSAAVATASAGEAPQVNAPDDPEEDVIGWENGYWYNESIDVDQSDGLSEAETEAFVARSMARVEYLREAEFNQTVPVEVISRDEYRNSSGSESTNTTEFDHWNDQVWEALFIVGESTGSSSALGETTGSSVAGYYSPVDDEIKVITDDPDTPTVNNATLVHELVHALQDQRYDLTDAAYRADTQDGELAVDGVVEGEANYIEARYSQRCGDEWSCVKPAESGGSGSGADFNLGVYLTIFNPYSDGPVYVADVVEERGWDGFERRFRNPPNSTEQVIHVTDEEPVPIAFNSTARDGWQTYSSLGENGSDTAGEASIYAMFWYQAREYGADTVNPSGLFETTSEYDAYNYDAAPSAGWGNDRVFPYHNGTGEDAGHGYVWVTEWDTESDATEFRETYVRILDAHDVEETEEGYYEIPDGSFADTFAIEQNGTRVTVVNGPDAAAVSDIRPSLSPTNATTTTREPTETETTAADDTATREPTETEPTTTADPTTSETPTGAETTTTGAGFGFAVAALAVALAGLLARFR</sequence>
<feature type="region of interest" description="Disordered" evidence="1">
    <location>
        <begin position="473"/>
        <end position="531"/>
    </location>
</feature>
<feature type="compositionally biased region" description="Low complexity" evidence="1">
    <location>
        <begin position="485"/>
        <end position="502"/>
    </location>
</feature>
<protein>
    <submittedName>
        <fullName evidence="3">Lipoprotein</fullName>
    </submittedName>
</protein>
<dbReference type="EMBL" id="ASGZ01000057">
    <property type="protein sequence ID" value="ESP87539.1"/>
    <property type="molecule type" value="Genomic_DNA"/>
</dbReference>
<evidence type="ECO:0000313" key="3">
    <source>
        <dbReference type="EMBL" id="ESP87539.1"/>
    </source>
</evidence>
<dbReference type="InterPro" id="IPR047792">
    <property type="entry name" value="Hvo_1808-like"/>
</dbReference>
<feature type="transmembrane region" description="Helical" evidence="2">
    <location>
        <begin position="534"/>
        <end position="553"/>
    </location>
</feature>
<accession>V4HI00</accession>
<dbReference type="NCBIfam" id="NF038145">
    <property type="entry name" value="Hvo_1808_fam"/>
    <property type="match status" value="1"/>
</dbReference>
<dbReference type="Proteomes" id="UP000017840">
    <property type="component" value="Unassembled WGS sequence"/>
</dbReference>
<keyword evidence="2" id="KW-0812">Transmembrane</keyword>
<name>V4HI00_9EURY</name>
<dbReference type="eggNOG" id="arCOG02980">
    <property type="taxonomic scope" value="Archaea"/>
</dbReference>
<dbReference type="STRING" id="1324957.K933_13741"/>
<proteinExistence type="predicted"/>
<keyword evidence="3" id="KW-0449">Lipoprotein</keyword>
<reference evidence="3 4" key="1">
    <citation type="journal article" date="2013" name="Genome Announc.">
        <title>Draft Genome Sequence of 'Candidatus Halobonum tyrrellensis' Strain G22, Isolated from the Hypersaline Waters of Lake Tyrrell, Australia.</title>
        <authorList>
            <person name="Ugalde J.A."/>
            <person name="Narasingarao P."/>
            <person name="Kuo S."/>
            <person name="Podell S."/>
            <person name="Allen E.E."/>
        </authorList>
    </citation>
    <scope>NUCLEOTIDE SEQUENCE [LARGE SCALE GENOMIC DNA]</scope>
    <source>
        <strain evidence="3 4">G22</strain>
    </source>
</reference>
<keyword evidence="2" id="KW-1133">Transmembrane helix</keyword>
<keyword evidence="2" id="KW-0472">Membrane</keyword>
<evidence type="ECO:0000256" key="2">
    <source>
        <dbReference type="SAM" id="Phobius"/>
    </source>
</evidence>
<evidence type="ECO:0000256" key="1">
    <source>
        <dbReference type="SAM" id="MobiDB-lite"/>
    </source>
</evidence>
<feature type="compositionally biased region" description="Low complexity" evidence="1">
    <location>
        <begin position="511"/>
        <end position="531"/>
    </location>
</feature>
<dbReference type="AlphaFoldDB" id="V4HI00"/>
<keyword evidence="4" id="KW-1185">Reference proteome</keyword>